<keyword evidence="1" id="KW-0472">Membrane</keyword>
<reference evidence="2 3" key="1">
    <citation type="submission" date="2021-06" db="EMBL/GenBank/DDBJ databases">
        <title>Actinoplanes lichenicola sp. nov., and Actinoplanes ovalisporus sp. nov., isolated from lichen in Thailand.</title>
        <authorList>
            <person name="Saeng-In P."/>
            <person name="Kanchanasin P."/>
            <person name="Yuki M."/>
            <person name="Kudo T."/>
            <person name="Ohkuma M."/>
            <person name="Phongsopitanun W."/>
            <person name="Tanasupawat S."/>
        </authorList>
    </citation>
    <scope>NUCLEOTIDE SEQUENCE [LARGE SCALE GENOMIC DNA]</scope>
    <source>
        <strain evidence="2 3">NBRC 110975</strain>
    </source>
</reference>
<gene>
    <name evidence="2" type="ORF">KOI35_15260</name>
</gene>
<dbReference type="Proteomes" id="UP001519654">
    <property type="component" value="Unassembled WGS sequence"/>
</dbReference>
<feature type="transmembrane region" description="Helical" evidence="1">
    <location>
        <begin position="63"/>
        <end position="81"/>
    </location>
</feature>
<dbReference type="RefSeq" id="WP_215787846.1">
    <property type="nucleotide sequence ID" value="NZ_JAHKKG010000004.1"/>
</dbReference>
<organism evidence="2 3">
    <name type="scientific">Paractinoplanes bogorensis</name>
    <dbReference type="NCBI Taxonomy" id="1610840"/>
    <lineage>
        <taxon>Bacteria</taxon>
        <taxon>Bacillati</taxon>
        <taxon>Actinomycetota</taxon>
        <taxon>Actinomycetes</taxon>
        <taxon>Micromonosporales</taxon>
        <taxon>Micromonosporaceae</taxon>
        <taxon>Paractinoplanes</taxon>
    </lineage>
</organism>
<keyword evidence="1" id="KW-1133">Transmembrane helix</keyword>
<name>A0ABS5YS52_9ACTN</name>
<evidence type="ECO:0008006" key="4">
    <source>
        <dbReference type="Google" id="ProtNLM"/>
    </source>
</evidence>
<comment type="caution">
    <text evidence="2">The sequence shown here is derived from an EMBL/GenBank/DDBJ whole genome shotgun (WGS) entry which is preliminary data.</text>
</comment>
<evidence type="ECO:0000313" key="3">
    <source>
        <dbReference type="Proteomes" id="UP001519654"/>
    </source>
</evidence>
<evidence type="ECO:0000313" key="2">
    <source>
        <dbReference type="EMBL" id="MBU2664860.1"/>
    </source>
</evidence>
<accession>A0ABS5YS52</accession>
<sequence length="84" mass="9200">MSTEDKRREFDDIVARLTTDYPALARPPWPRWPRPVLIAVLVTAGVVWGLLSVAMVAWGVRGVLLTGAVVTTAVFAGVLDARKR</sequence>
<protein>
    <recommendedName>
        <fullName evidence="4">DUF3040 domain-containing protein</fullName>
    </recommendedName>
</protein>
<evidence type="ECO:0000256" key="1">
    <source>
        <dbReference type="SAM" id="Phobius"/>
    </source>
</evidence>
<keyword evidence="3" id="KW-1185">Reference proteome</keyword>
<keyword evidence="1" id="KW-0812">Transmembrane</keyword>
<proteinExistence type="predicted"/>
<dbReference type="EMBL" id="JAHKKG010000004">
    <property type="protein sequence ID" value="MBU2664860.1"/>
    <property type="molecule type" value="Genomic_DNA"/>
</dbReference>
<feature type="transmembrane region" description="Helical" evidence="1">
    <location>
        <begin position="36"/>
        <end position="57"/>
    </location>
</feature>